<evidence type="ECO:0000256" key="3">
    <source>
        <dbReference type="ARBA" id="ARBA00022827"/>
    </source>
</evidence>
<dbReference type="RefSeq" id="WP_367990827.1">
    <property type="nucleotide sequence ID" value="NZ_JBFPJR010000001.1"/>
</dbReference>
<comment type="cofactor">
    <cofactor evidence="1">
        <name>FAD</name>
        <dbReference type="ChEBI" id="CHEBI:57692"/>
    </cofactor>
</comment>
<sequence length="415" mass="44212">MSRIVIIGGGIVGLATAKALSETLPDVPLTVLEAEDRVGVHQSGHNSNVIHSGLYYPPGSLKARLARQGGELMIRYCEEHGLPVDRRGKLVVATATSQLVPMAELARRGRANGVTLREIGEEEVRELEPDVAGIAALDIADTAITDFAAVTRSYAAELAARGVDLRLGARVAAVDRPGARDGGPVVVRTERGEELEATVLVNCAGLFSDRVARMCGVDPGVRVQPFRGEYSALAQRAGTTVHRPVYPVPDPELPFLGVHLTPGVDGTVHVGPNAVPAFSRTGYRWRDLDASTISAWWRDPGMRRLARSYWRDGAREVVRSLSKPMLVADVRRLLPQVRSHDLRRAGAGVRAQAVDDAGRLVDDFVVRATPGAVHVLNAPSPAATSSLLIGRYVAGLAREAYDGTPAPDVAAVVSG</sequence>
<comment type="caution">
    <text evidence="7">The sequence shown here is derived from an EMBL/GenBank/DDBJ whole genome shotgun (WGS) entry which is preliminary data.</text>
</comment>
<evidence type="ECO:0000313" key="7">
    <source>
        <dbReference type="EMBL" id="MEX0426171.1"/>
    </source>
</evidence>
<evidence type="ECO:0000259" key="6">
    <source>
        <dbReference type="Pfam" id="PF01266"/>
    </source>
</evidence>
<dbReference type="PANTHER" id="PTHR43104">
    <property type="entry name" value="L-2-HYDROXYGLUTARATE DEHYDROGENASE, MITOCHONDRIAL"/>
    <property type="match status" value="1"/>
</dbReference>
<dbReference type="Proteomes" id="UP001556631">
    <property type="component" value="Unassembled WGS sequence"/>
</dbReference>
<evidence type="ECO:0000256" key="1">
    <source>
        <dbReference type="ARBA" id="ARBA00001974"/>
    </source>
</evidence>
<proteinExistence type="inferred from homology"/>
<dbReference type="Gene3D" id="3.50.50.60">
    <property type="entry name" value="FAD/NAD(P)-binding domain"/>
    <property type="match status" value="1"/>
</dbReference>
<evidence type="ECO:0000256" key="2">
    <source>
        <dbReference type="ARBA" id="ARBA00022630"/>
    </source>
</evidence>
<name>A0ABV3STA7_9ACTN</name>
<reference evidence="7 8" key="1">
    <citation type="submission" date="2024-07" db="EMBL/GenBank/DDBJ databases">
        <authorList>
            <person name="Lee S."/>
            <person name="Kang M."/>
        </authorList>
    </citation>
    <scope>NUCLEOTIDE SEQUENCE [LARGE SCALE GENOMIC DNA]</scope>
    <source>
        <strain evidence="7 8">DS6</strain>
    </source>
</reference>
<dbReference type="InterPro" id="IPR006076">
    <property type="entry name" value="FAD-dep_OxRdtase"/>
</dbReference>
<evidence type="ECO:0000256" key="5">
    <source>
        <dbReference type="ARBA" id="ARBA00037941"/>
    </source>
</evidence>
<comment type="similarity">
    <text evidence="5">Belongs to the L2HGDH family.</text>
</comment>
<dbReference type="Pfam" id="PF01266">
    <property type="entry name" value="DAO"/>
    <property type="match status" value="1"/>
</dbReference>
<evidence type="ECO:0000256" key="4">
    <source>
        <dbReference type="ARBA" id="ARBA00023002"/>
    </source>
</evidence>
<dbReference type="Gene3D" id="3.30.9.10">
    <property type="entry name" value="D-Amino Acid Oxidase, subunit A, domain 2"/>
    <property type="match status" value="1"/>
</dbReference>
<dbReference type="EMBL" id="JBFPJR010000001">
    <property type="protein sequence ID" value="MEX0426171.1"/>
    <property type="molecule type" value="Genomic_DNA"/>
</dbReference>
<dbReference type="NCBIfam" id="NF008726">
    <property type="entry name" value="PRK11728.1"/>
    <property type="match status" value="1"/>
</dbReference>
<dbReference type="GO" id="GO:0016491">
    <property type="term" value="F:oxidoreductase activity"/>
    <property type="evidence" value="ECO:0007669"/>
    <property type="project" value="UniProtKB-KW"/>
</dbReference>
<organism evidence="7 8">
    <name type="scientific">Nocardioides eburneus</name>
    <dbReference type="NCBI Taxonomy" id="3231482"/>
    <lineage>
        <taxon>Bacteria</taxon>
        <taxon>Bacillati</taxon>
        <taxon>Actinomycetota</taxon>
        <taxon>Actinomycetes</taxon>
        <taxon>Propionibacteriales</taxon>
        <taxon>Nocardioidaceae</taxon>
        <taxon>Nocardioides</taxon>
    </lineage>
</organism>
<keyword evidence="4 7" id="KW-0560">Oxidoreductase</keyword>
<evidence type="ECO:0000313" key="8">
    <source>
        <dbReference type="Proteomes" id="UP001556631"/>
    </source>
</evidence>
<keyword evidence="3" id="KW-0274">FAD</keyword>
<feature type="domain" description="FAD dependent oxidoreductase" evidence="6">
    <location>
        <begin position="3"/>
        <end position="395"/>
    </location>
</feature>
<protein>
    <submittedName>
        <fullName evidence="7">L-2-hydroxyglutarate oxidase</fullName>
        <ecNumber evidence="7">1.1.3.-</ecNumber>
    </submittedName>
</protein>
<dbReference type="InterPro" id="IPR036188">
    <property type="entry name" value="FAD/NAD-bd_sf"/>
</dbReference>
<gene>
    <name evidence="7" type="primary">lhgO</name>
    <name evidence="7" type="ORF">AB3X52_00970</name>
</gene>
<keyword evidence="2" id="KW-0285">Flavoprotein</keyword>
<dbReference type="SUPFAM" id="SSF51905">
    <property type="entry name" value="FAD/NAD(P)-binding domain"/>
    <property type="match status" value="1"/>
</dbReference>
<dbReference type="PANTHER" id="PTHR43104:SF2">
    <property type="entry name" value="L-2-HYDROXYGLUTARATE DEHYDROGENASE, MITOCHONDRIAL"/>
    <property type="match status" value="1"/>
</dbReference>
<accession>A0ABV3STA7</accession>
<keyword evidence="8" id="KW-1185">Reference proteome</keyword>
<dbReference type="EC" id="1.1.3.-" evidence="7"/>